<keyword evidence="1" id="KW-0067">ATP-binding</keyword>
<dbReference type="EMBL" id="QXQB01000005">
    <property type="protein sequence ID" value="RJX37515.1"/>
    <property type="molecule type" value="Genomic_DNA"/>
</dbReference>
<dbReference type="AlphaFoldDB" id="A0A3A6PBG4"/>
<evidence type="ECO:0000313" key="4">
    <source>
        <dbReference type="Proteomes" id="UP000267798"/>
    </source>
</evidence>
<dbReference type="PROSITE" id="PS50975">
    <property type="entry name" value="ATP_GRASP"/>
    <property type="match status" value="1"/>
</dbReference>
<keyword evidence="4" id="KW-1185">Reference proteome</keyword>
<feature type="domain" description="ATP-grasp" evidence="2">
    <location>
        <begin position="144"/>
        <end position="343"/>
    </location>
</feature>
<dbReference type="InterPro" id="IPR011761">
    <property type="entry name" value="ATP-grasp"/>
</dbReference>
<dbReference type="RefSeq" id="WP_133305040.1">
    <property type="nucleotide sequence ID" value="NZ_QXQB01000005.1"/>
</dbReference>
<dbReference type="Pfam" id="PF02655">
    <property type="entry name" value="ATP-grasp_3"/>
    <property type="match status" value="1"/>
</dbReference>
<dbReference type="InterPro" id="IPR003806">
    <property type="entry name" value="ATP-grasp_PylC-type"/>
</dbReference>
<dbReference type="GO" id="GO:0046872">
    <property type="term" value="F:metal ion binding"/>
    <property type="evidence" value="ECO:0007669"/>
    <property type="project" value="InterPro"/>
</dbReference>
<evidence type="ECO:0000259" key="2">
    <source>
        <dbReference type="PROSITE" id="PS50975"/>
    </source>
</evidence>
<reference evidence="3 4" key="1">
    <citation type="submission" date="2018-09" db="EMBL/GenBank/DDBJ databases">
        <title>Paenibacillus aracenensis nov. sp. isolated from a cave in southern Spain.</title>
        <authorList>
            <person name="Jurado V."/>
            <person name="Gutierrez-Patricio S."/>
            <person name="Gonzalez-Pimentel J.L."/>
            <person name="Miller A.Z."/>
            <person name="Laiz L."/>
            <person name="Saiz-Jimenez C."/>
        </authorList>
    </citation>
    <scope>NUCLEOTIDE SEQUENCE [LARGE SCALE GENOMIC DNA]</scope>
    <source>
        <strain evidence="3 4">JCM 19203</strain>
    </source>
</reference>
<accession>A0A3A6PBG4</accession>
<keyword evidence="1" id="KW-0547">Nucleotide-binding</keyword>
<comment type="caution">
    <text evidence="3">The sequence shown here is derived from an EMBL/GenBank/DDBJ whole genome shotgun (WGS) entry which is preliminary data.</text>
</comment>
<dbReference type="SUPFAM" id="SSF56059">
    <property type="entry name" value="Glutathione synthetase ATP-binding domain-like"/>
    <property type="match status" value="1"/>
</dbReference>
<proteinExistence type="predicted"/>
<dbReference type="OrthoDB" id="20966at2"/>
<protein>
    <submittedName>
        <fullName evidence="3">ATP-grasp domain-containing protein</fullName>
    </submittedName>
</protein>
<name>A0A3A6PBG4_9BACL</name>
<organism evidence="3 4">
    <name type="scientific">Paenibacillus pinisoli</name>
    <dbReference type="NCBI Taxonomy" id="1276110"/>
    <lineage>
        <taxon>Bacteria</taxon>
        <taxon>Bacillati</taxon>
        <taxon>Bacillota</taxon>
        <taxon>Bacilli</taxon>
        <taxon>Bacillales</taxon>
        <taxon>Paenibacillaceae</taxon>
        <taxon>Paenibacillus</taxon>
    </lineage>
</organism>
<dbReference type="Gene3D" id="3.30.470.20">
    <property type="entry name" value="ATP-grasp fold, B domain"/>
    <property type="match status" value="1"/>
</dbReference>
<evidence type="ECO:0000313" key="3">
    <source>
        <dbReference type="EMBL" id="RJX37515.1"/>
    </source>
</evidence>
<sequence length="424" mass="49752">MINPKQLFGMNHTRKYWYYNINQEQQWNNYSFFPSVHDLHQLELVKQQEQQLLFIAEPEDTLFFRHQPEEEFMDYLSEEGVNIPKILPWGDVHRIAFKDTDPSLLIPYIVSEELSSYHSDKSSIKLFGSDINLIKRINNKFETRRLAESHGFQVTKGFFCNSSEALRCAYKNLRDQGFKNMVIKIPYGSSGKGLKVIDSEKSLEMIIGFISRRNHSFELLLEGWHPVRNNLNCQLWIDREKVLVLAITEQKIDANGMYLGTNFTPRHDSGIIQQYSDEILRLGSILRDLGYNGLCGVDSIIGEDDILYPIIEINARFTQVTYILPMVDYLSHDYSYVISSFINLGSEHRYRFNEVYTMLKQRLRPDTSNHFLIYTFASYTIPDDNKTIYRIFILFYGNNQEKIQCMMDCLHKLHGTQIHPDEVQ</sequence>
<gene>
    <name evidence="3" type="ORF">D3P09_21265</name>
</gene>
<dbReference type="GO" id="GO:0005524">
    <property type="term" value="F:ATP binding"/>
    <property type="evidence" value="ECO:0007669"/>
    <property type="project" value="UniProtKB-UniRule"/>
</dbReference>
<dbReference type="Proteomes" id="UP000267798">
    <property type="component" value="Unassembled WGS sequence"/>
</dbReference>
<evidence type="ECO:0000256" key="1">
    <source>
        <dbReference type="PROSITE-ProRule" id="PRU00409"/>
    </source>
</evidence>